<dbReference type="GO" id="GO:0005886">
    <property type="term" value="C:plasma membrane"/>
    <property type="evidence" value="ECO:0007669"/>
    <property type="project" value="UniProtKB-SubCell"/>
</dbReference>
<feature type="transmembrane region" description="Helical" evidence="7">
    <location>
        <begin position="297"/>
        <end position="320"/>
    </location>
</feature>
<dbReference type="Gene3D" id="1.20.1250.20">
    <property type="entry name" value="MFS general substrate transporter like domains"/>
    <property type="match status" value="1"/>
</dbReference>
<evidence type="ECO:0000256" key="5">
    <source>
        <dbReference type="ARBA" id="ARBA00022989"/>
    </source>
</evidence>
<evidence type="ECO:0000313" key="9">
    <source>
        <dbReference type="EMBL" id="REG01791.1"/>
    </source>
</evidence>
<evidence type="ECO:0000256" key="6">
    <source>
        <dbReference type="ARBA" id="ARBA00023136"/>
    </source>
</evidence>
<comment type="caution">
    <text evidence="9">The sequence shown here is derived from an EMBL/GenBank/DDBJ whole genome shotgun (WGS) entry which is preliminary data.</text>
</comment>
<feature type="transmembrane region" description="Helical" evidence="7">
    <location>
        <begin position="270"/>
        <end position="291"/>
    </location>
</feature>
<name>A0A3E0A5W9_9ACTN</name>
<comment type="subcellular location">
    <subcellularLocation>
        <location evidence="1">Cell membrane</location>
        <topology evidence="1">Multi-pass membrane protein</topology>
    </subcellularLocation>
</comment>
<feature type="domain" description="Major facilitator superfamily (MFS) profile" evidence="8">
    <location>
        <begin position="1"/>
        <end position="398"/>
    </location>
</feature>
<evidence type="ECO:0000256" key="4">
    <source>
        <dbReference type="ARBA" id="ARBA00022692"/>
    </source>
</evidence>
<proteinExistence type="predicted"/>
<dbReference type="PROSITE" id="PS50850">
    <property type="entry name" value="MFS"/>
    <property type="match status" value="1"/>
</dbReference>
<feature type="transmembrane region" description="Helical" evidence="7">
    <location>
        <begin position="242"/>
        <end position="263"/>
    </location>
</feature>
<dbReference type="Pfam" id="PF07690">
    <property type="entry name" value="MFS_1"/>
    <property type="match status" value="1"/>
</dbReference>
<dbReference type="InterPro" id="IPR036259">
    <property type="entry name" value="MFS_trans_sf"/>
</dbReference>
<dbReference type="InterPro" id="IPR050171">
    <property type="entry name" value="MFS_Transporters"/>
</dbReference>
<feature type="transmembrane region" description="Helical" evidence="7">
    <location>
        <begin position="103"/>
        <end position="122"/>
    </location>
</feature>
<evidence type="ECO:0000256" key="1">
    <source>
        <dbReference type="ARBA" id="ARBA00004651"/>
    </source>
</evidence>
<feature type="transmembrane region" description="Helical" evidence="7">
    <location>
        <begin position="41"/>
        <end position="60"/>
    </location>
</feature>
<dbReference type="EMBL" id="QUMQ01000001">
    <property type="protein sequence ID" value="REG01791.1"/>
    <property type="molecule type" value="Genomic_DNA"/>
</dbReference>
<feature type="transmembrane region" description="Helical" evidence="7">
    <location>
        <begin position="134"/>
        <end position="157"/>
    </location>
</feature>
<evidence type="ECO:0000256" key="3">
    <source>
        <dbReference type="ARBA" id="ARBA00022475"/>
    </source>
</evidence>
<keyword evidence="4 7" id="KW-0812">Transmembrane</keyword>
<evidence type="ECO:0000313" key="10">
    <source>
        <dbReference type="Proteomes" id="UP000256913"/>
    </source>
</evidence>
<evidence type="ECO:0000256" key="7">
    <source>
        <dbReference type="SAM" id="Phobius"/>
    </source>
</evidence>
<dbReference type="CDD" id="cd06174">
    <property type="entry name" value="MFS"/>
    <property type="match status" value="1"/>
</dbReference>
<dbReference type="InterPro" id="IPR020846">
    <property type="entry name" value="MFS_dom"/>
</dbReference>
<keyword evidence="10" id="KW-1185">Reference proteome</keyword>
<reference evidence="9 10" key="1">
    <citation type="submission" date="2018-08" db="EMBL/GenBank/DDBJ databases">
        <title>Sequencing the genomes of 1000 actinobacteria strains.</title>
        <authorList>
            <person name="Klenk H.-P."/>
        </authorList>
    </citation>
    <scope>NUCLEOTIDE SEQUENCE [LARGE SCALE GENOMIC DNA]</scope>
    <source>
        <strain evidence="9 10">DSM 44099</strain>
    </source>
</reference>
<organism evidence="9 10">
    <name type="scientific">Asanoa ferruginea</name>
    <dbReference type="NCBI Taxonomy" id="53367"/>
    <lineage>
        <taxon>Bacteria</taxon>
        <taxon>Bacillati</taxon>
        <taxon>Actinomycetota</taxon>
        <taxon>Actinomycetes</taxon>
        <taxon>Micromonosporales</taxon>
        <taxon>Micromonosporaceae</taxon>
        <taxon>Asanoa</taxon>
    </lineage>
</organism>
<keyword evidence="6 7" id="KW-0472">Membrane</keyword>
<feature type="transmembrane region" description="Helical" evidence="7">
    <location>
        <begin position="163"/>
        <end position="181"/>
    </location>
</feature>
<feature type="transmembrane region" description="Helical" evidence="7">
    <location>
        <begin position="72"/>
        <end position="91"/>
    </location>
</feature>
<evidence type="ECO:0000256" key="2">
    <source>
        <dbReference type="ARBA" id="ARBA00022448"/>
    </source>
</evidence>
<feature type="transmembrane region" description="Helical" evidence="7">
    <location>
        <begin position="202"/>
        <end position="230"/>
    </location>
</feature>
<evidence type="ECO:0000259" key="8">
    <source>
        <dbReference type="PROSITE" id="PS50850"/>
    </source>
</evidence>
<sequence>MRMRRAPFWAAGSVIALGQWGGTAPSVLYPVYGARWHLSPVTTTTIFAVYPTLLVIALLIFGSVSDVLGRRFAMLTGAALIGLGAIVFTFAPSELWLYVGRGISGAGTGISVGAASAALVEFNRSKSPARASAVNTIGSSVGLLGASIVSGALVQYAPGPTRLPYLVMLILSLLVGGWVALGPGQRRTAGVRWRPRPIAVPAGTRAAFAAAALSIFSGLGLGSIILSLGAQISRDLIHTHNVLVQGLLLGISSGVIGLVALLFRSLPPRTSIMLGGASGVLALAALVPSSLDHSLPLYLASQILGGAAMGFALLGGIGLIQREAPAHHRAALISSFYLVGYLGQGLVATLAGLAATAWGLPGAIVVFSIALAAVGIVVMVVARAPSAWRTASSAVARR</sequence>
<dbReference type="PANTHER" id="PTHR23517">
    <property type="entry name" value="RESISTANCE PROTEIN MDTM, PUTATIVE-RELATED-RELATED"/>
    <property type="match status" value="1"/>
</dbReference>
<keyword evidence="3" id="KW-1003">Cell membrane</keyword>
<feature type="transmembrane region" description="Helical" evidence="7">
    <location>
        <begin position="360"/>
        <end position="382"/>
    </location>
</feature>
<protein>
    <submittedName>
        <fullName evidence="9">Putative MFS family arabinose efflux permease</fullName>
    </submittedName>
</protein>
<feature type="transmembrane region" description="Helical" evidence="7">
    <location>
        <begin position="332"/>
        <end position="354"/>
    </location>
</feature>
<keyword evidence="2" id="KW-0813">Transport</keyword>
<dbReference type="GO" id="GO:0022857">
    <property type="term" value="F:transmembrane transporter activity"/>
    <property type="evidence" value="ECO:0007669"/>
    <property type="project" value="InterPro"/>
</dbReference>
<accession>A0A3E0A5W9</accession>
<gene>
    <name evidence="9" type="ORF">DFJ67_7880</name>
</gene>
<dbReference type="AlphaFoldDB" id="A0A3E0A5W9"/>
<dbReference type="InterPro" id="IPR011701">
    <property type="entry name" value="MFS"/>
</dbReference>
<keyword evidence="5 7" id="KW-1133">Transmembrane helix</keyword>
<dbReference type="RefSeq" id="WP_170216168.1">
    <property type="nucleotide sequence ID" value="NZ_BONB01000021.1"/>
</dbReference>
<dbReference type="Proteomes" id="UP000256913">
    <property type="component" value="Unassembled WGS sequence"/>
</dbReference>
<dbReference type="SUPFAM" id="SSF103473">
    <property type="entry name" value="MFS general substrate transporter"/>
    <property type="match status" value="1"/>
</dbReference>